<dbReference type="EMBL" id="BAAAXF010000014">
    <property type="protein sequence ID" value="GAA3493748.1"/>
    <property type="molecule type" value="Genomic_DNA"/>
</dbReference>
<organism evidence="1 2">
    <name type="scientific">Streptomyces prasinosporus</name>
    <dbReference type="NCBI Taxonomy" id="68256"/>
    <lineage>
        <taxon>Bacteria</taxon>
        <taxon>Bacillati</taxon>
        <taxon>Actinomycetota</taxon>
        <taxon>Actinomycetes</taxon>
        <taxon>Kitasatosporales</taxon>
        <taxon>Streptomycetaceae</taxon>
        <taxon>Streptomyces</taxon>
        <taxon>Streptomyces albogriseolus group</taxon>
    </lineage>
</organism>
<keyword evidence="2" id="KW-1185">Reference proteome</keyword>
<dbReference type="Proteomes" id="UP001501455">
    <property type="component" value="Unassembled WGS sequence"/>
</dbReference>
<evidence type="ECO:0000313" key="2">
    <source>
        <dbReference type="Proteomes" id="UP001501455"/>
    </source>
</evidence>
<name>A0ABP6TG88_9ACTN</name>
<gene>
    <name evidence="1" type="ORF">GCM10019016_008470</name>
</gene>
<comment type="caution">
    <text evidence="1">The sequence shown here is derived from an EMBL/GenBank/DDBJ whole genome shotgun (WGS) entry which is preliminary data.</text>
</comment>
<protein>
    <submittedName>
        <fullName evidence="1">Uncharacterized protein</fullName>
    </submittedName>
</protein>
<evidence type="ECO:0000313" key="1">
    <source>
        <dbReference type="EMBL" id="GAA3493748.1"/>
    </source>
</evidence>
<reference evidence="2" key="1">
    <citation type="journal article" date="2019" name="Int. J. Syst. Evol. Microbiol.">
        <title>The Global Catalogue of Microorganisms (GCM) 10K type strain sequencing project: providing services to taxonomists for standard genome sequencing and annotation.</title>
        <authorList>
            <consortium name="The Broad Institute Genomics Platform"/>
            <consortium name="The Broad Institute Genome Sequencing Center for Infectious Disease"/>
            <person name="Wu L."/>
            <person name="Ma J."/>
        </authorList>
    </citation>
    <scope>NUCLEOTIDE SEQUENCE [LARGE SCALE GENOMIC DNA]</scope>
    <source>
        <strain evidence="2">JCM 4816</strain>
    </source>
</reference>
<accession>A0ABP6TG88</accession>
<sequence length="159" mass="17418">MELAELLTAPTEHPVREALRELAPGNWTRWSSRHWRPPEAWRQVLVSRVKAFAAGQPGDGRPAVAAYFTTTERRAADGMRLGWSPFVAALSDTEAIPDLRPTRTTVTAVPVGEAALAEEVFADPELTAALNRLAVLDPPDHGDILRVHLPTRAVTRIST</sequence>
<proteinExistence type="predicted"/>